<name>A0A5D9C0G4_9SPHN</name>
<keyword evidence="2" id="KW-0233">DNA recombination</keyword>
<dbReference type="InterPro" id="IPR003717">
    <property type="entry name" value="RecO"/>
</dbReference>
<feature type="domain" description="DNA replication/recombination mediator RecO N-terminal" evidence="4">
    <location>
        <begin position="1"/>
        <end position="75"/>
    </location>
</feature>
<evidence type="ECO:0000256" key="3">
    <source>
        <dbReference type="ARBA" id="ARBA00023204"/>
    </source>
</evidence>
<sequence>MLIRCPAIVCSVLLHGEHGAVVRALTPDDGLVAGYVRGGRSRRIRPILSPGNLVAAEYRARTEDQLPGLTVELSHSRAGLLAEPLPAAAIDWLCALTAVALPEREPFPDLYQALEAALAAVEYAPSARGWALAALRYEMLVVAGLGYGVGLEPPEEGADWPDILDGWRQSGRLLSDDILSGRRASALDARERLIERVKRIAQ</sequence>
<keyword evidence="3" id="KW-0234">DNA repair</keyword>
<evidence type="ECO:0000313" key="5">
    <source>
        <dbReference type="EMBL" id="TZG24647.1"/>
    </source>
</evidence>
<accession>A0A5D9C0G4</accession>
<organism evidence="5 6">
    <name type="scientific">Sphingomonas montanisoli</name>
    <dbReference type="NCBI Taxonomy" id="2606412"/>
    <lineage>
        <taxon>Bacteria</taxon>
        <taxon>Pseudomonadati</taxon>
        <taxon>Pseudomonadota</taxon>
        <taxon>Alphaproteobacteria</taxon>
        <taxon>Sphingomonadales</taxon>
        <taxon>Sphingomonadaceae</taxon>
        <taxon>Sphingomonas</taxon>
    </lineage>
</organism>
<gene>
    <name evidence="5" type="ORF">FYJ91_18680</name>
</gene>
<dbReference type="Pfam" id="PF11967">
    <property type="entry name" value="RecO_N"/>
    <property type="match status" value="1"/>
</dbReference>
<dbReference type="GO" id="GO:0006310">
    <property type="term" value="P:DNA recombination"/>
    <property type="evidence" value="ECO:0007669"/>
    <property type="project" value="UniProtKB-KW"/>
</dbReference>
<dbReference type="EMBL" id="VTOU01000005">
    <property type="protein sequence ID" value="TZG24647.1"/>
    <property type="molecule type" value="Genomic_DNA"/>
</dbReference>
<dbReference type="GO" id="GO:0006302">
    <property type="term" value="P:double-strand break repair"/>
    <property type="evidence" value="ECO:0007669"/>
    <property type="project" value="TreeGrafter"/>
</dbReference>
<keyword evidence="6" id="KW-1185">Reference proteome</keyword>
<dbReference type="AlphaFoldDB" id="A0A5D9C0G4"/>
<dbReference type="PANTHER" id="PTHR33991">
    <property type="entry name" value="DNA REPAIR PROTEIN RECO"/>
    <property type="match status" value="1"/>
</dbReference>
<keyword evidence="1" id="KW-0227">DNA damage</keyword>
<evidence type="ECO:0000259" key="4">
    <source>
        <dbReference type="Pfam" id="PF11967"/>
    </source>
</evidence>
<evidence type="ECO:0000313" key="6">
    <source>
        <dbReference type="Proteomes" id="UP000322077"/>
    </source>
</evidence>
<evidence type="ECO:0000256" key="1">
    <source>
        <dbReference type="ARBA" id="ARBA00022763"/>
    </source>
</evidence>
<dbReference type="RefSeq" id="WP_149523840.1">
    <property type="nucleotide sequence ID" value="NZ_VTOU01000005.1"/>
</dbReference>
<dbReference type="GO" id="GO:0043590">
    <property type="term" value="C:bacterial nucleoid"/>
    <property type="evidence" value="ECO:0007669"/>
    <property type="project" value="TreeGrafter"/>
</dbReference>
<dbReference type="Proteomes" id="UP000322077">
    <property type="component" value="Unassembled WGS sequence"/>
</dbReference>
<reference evidence="5 6" key="1">
    <citation type="submission" date="2019-08" db="EMBL/GenBank/DDBJ databases">
        <authorList>
            <person name="Wang G."/>
            <person name="Xu Z."/>
        </authorList>
    </citation>
    <scope>NUCLEOTIDE SEQUENCE [LARGE SCALE GENOMIC DNA]</scope>
    <source>
        <strain evidence="5 6">ZX</strain>
    </source>
</reference>
<dbReference type="PANTHER" id="PTHR33991:SF1">
    <property type="entry name" value="DNA REPAIR PROTEIN RECO"/>
    <property type="match status" value="1"/>
</dbReference>
<comment type="caution">
    <text evidence="5">The sequence shown here is derived from an EMBL/GenBank/DDBJ whole genome shotgun (WGS) entry which is preliminary data.</text>
</comment>
<protein>
    <submittedName>
        <fullName evidence="5">DNA repair protein RecO</fullName>
    </submittedName>
</protein>
<proteinExistence type="predicted"/>
<dbReference type="Pfam" id="PF02565">
    <property type="entry name" value="RecO_C"/>
    <property type="match status" value="1"/>
</dbReference>
<dbReference type="InterPro" id="IPR022572">
    <property type="entry name" value="DNA_rep/recomb_RecO_N"/>
</dbReference>
<evidence type="ECO:0000256" key="2">
    <source>
        <dbReference type="ARBA" id="ARBA00023172"/>
    </source>
</evidence>